<feature type="compositionally biased region" description="Basic and acidic residues" evidence="1">
    <location>
        <begin position="32"/>
        <end position="43"/>
    </location>
</feature>
<reference evidence="2" key="1">
    <citation type="submission" date="2020-02" db="EMBL/GenBank/DDBJ databases">
        <authorList>
            <person name="Meier V. D."/>
        </authorList>
    </citation>
    <scope>NUCLEOTIDE SEQUENCE</scope>
    <source>
        <strain evidence="2">AVDCRST_MAG19</strain>
    </source>
</reference>
<protein>
    <submittedName>
        <fullName evidence="2">Uncharacterized protein</fullName>
    </submittedName>
</protein>
<accession>A0A6J4VUI5</accession>
<feature type="region of interest" description="Disordered" evidence="1">
    <location>
        <begin position="1"/>
        <end position="43"/>
    </location>
</feature>
<dbReference type="EMBL" id="CADCWL010000250">
    <property type="protein sequence ID" value="CAA9585351.1"/>
    <property type="molecule type" value="Genomic_DNA"/>
</dbReference>
<sequence>MGPRGGGNDGATGVGHGLRSPAAQVNGRRRRTDTDRRHGGGID</sequence>
<organism evidence="2">
    <name type="scientific">uncultured Thermomicrobiales bacterium</name>
    <dbReference type="NCBI Taxonomy" id="1645740"/>
    <lineage>
        <taxon>Bacteria</taxon>
        <taxon>Pseudomonadati</taxon>
        <taxon>Thermomicrobiota</taxon>
        <taxon>Thermomicrobia</taxon>
        <taxon>Thermomicrobiales</taxon>
        <taxon>environmental samples</taxon>
    </lineage>
</organism>
<name>A0A6J4VUI5_9BACT</name>
<feature type="compositionally biased region" description="Gly residues" evidence="1">
    <location>
        <begin position="1"/>
        <end position="16"/>
    </location>
</feature>
<evidence type="ECO:0000256" key="1">
    <source>
        <dbReference type="SAM" id="MobiDB-lite"/>
    </source>
</evidence>
<proteinExistence type="predicted"/>
<gene>
    <name evidence="2" type="ORF">AVDCRST_MAG19-4550</name>
</gene>
<dbReference type="AlphaFoldDB" id="A0A6J4VUI5"/>
<evidence type="ECO:0000313" key="2">
    <source>
        <dbReference type="EMBL" id="CAA9585351.1"/>
    </source>
</evidence>